<proteinExistence type="predicted"/>
<feature type="region of interest" description="Disordered" evidence="2">
    <location>
        <begin position="1"/>
        <end position="43"/>
    </location>
</feature>
<evidence type="ECO:0000256" key="1">
    <source>
        <dbReference type="SAM" id="Coils"/>
    </source>
</evidence>
<dbReference type="Proteomes" id="UP000184330">
    <property type="component" value="Unassembled WGS sequence"/>
</dbReference>
<protein>
    <submittedName>
        <fullName evidence="4">Uncharacterized protein</fullName>
    </submittedName>
</protein>
<feature type="transmembrane region" description="Helical" evidence="3">
    <location>
        <begin position="181"/>
        <end position="202"/>
    </location>
</feature>
<evidence type="ECO:0000313" key="5">
    <source>
        <dbReference type="Proteomes" id="UP000184330"/>
    </source>
</evidence>
<feature type="coiled-coil region" evidence="1">
    <location>
        <begin position="477"/>
        <end position="533"/>
    </location>
</feature>
<feature type="compositionally biased region" description="Low complexity" evidence="2">
    <location>
        <begin position="12"/>
        <end position="31"/>
    </location>
</feature>
<reference evidence="4 5" key="1">
    <citation type="submission" date="2016-03" db="EMBL/GenBank/DDBJ databases">
        <authorList>
            <person name="Ploux O."/>
        </authorList>
    </citation>
    <scope>NUCLEOTIDE SEQUENCE [LARGE SCALE GENOMIC DNA]</scope>
    <source>
        <strain evidence="4 5">UAMH 11012</strain>
    </source>
</reference>
<gene>
    <name evidence="4" type="ORF">PAC_11634</name>
</gene>
<evidence type="ECO:0000256" key="2">
    <source>
        <dbReference type="SAM" id="MobiDB-lite"/>
    </source>
</evidence>
<keyword evidence="3" id="KW-0472">Membrane</keyword>
<evidence type="ECO:0000256" key="3">
    <source>
        <dbReference type="SAM" id="Phobius"/>
    </source>
</evidence>
<name>A0A1L7X9T6_9HELO</name>
<organism evidence="4 5">
    <name type="scientific">Phialocephala subalpina</name>
    <dbReference type="NCBI Taxonomy" id="576137"/>
    <lineage>
        <taxon>Eukaryota</taxon>
        <taxon>Fungi</taxon>
        <taxon>Dikarya</taxon>
        <taxon>Ascomycota</taxon>
        <taxon>Pezizomycotina</taxon>
        <taxon>Leotiomycetes</taxon>
        <taxon>Helotiales</taxon>
        <taxon>Mollisiaceae</taxon>
        <taxon>Phialocephala</taxon>
        <taxon>Phialocephala fortinii species complex</taxon>
    </lineage>
</organism>
<accession>A0A1L7X9T6</accession>
<keyword evidence="3" id="KW-0812">Transmembrane</keyword>
<dbReference type="AlphaFoldDB" id="A0A1L7X9T6"/>
<feature type="coiled-coil region" evidence="1">
    <location>
        <begin position="383"/>
        <end position="428"/>
    </location>
</feature>
<keyword evidence="1" id="KW-0175">Coiled coil</keyword>
<feature type="compositionally biased region" description="Polar residues" evidence="2">
    <location>
        <begin position="1"/>
        <end position="11"/>
    </location>
</feature>
<keyword evidence="3" id="KW-1133">Transmembrane helix</keyword>
<sequence>MESPFSHNYQRSDTPQYSQSSDSSEQTTSTQVHYTKHSIEHPGRASFEFGSRYRSPANPYNPFENSYALQPLRANAGPLERRTHMLAMEAAVQHQNAQPYVHHDFVQQPVELGQYPSRSYIGRAAQQQAGPHSSKYSDNAMPIDYTQAQLAEAVRELRPRYRPVQRTWKQCFRDFARDHPVAVWAWPIGTVLGVMIVLMSIYSSPLVYHDPHGCQTLACLKLPWMEQGDYVPPHGYVIGAVKHGDKIAGNVTVGVSGGIDDKVFAVGAGVHDRPTIEVDPGEVDTVEVDPVKRDDVDANSRVNIATLIRNARIFNLDPMNELEWTPSILLRSLNPWFDAQTALEWQREVKSLEEELKAKHVVHNPSGLPLLPEVEKMVKANYKKEFEIRKAELKEKFKTEEHKAERKIRHAEKRVQDVKDEWEALSERVVKEALRFNRSVNNTRDMLASEILHYTKVVDDLKLKLDEAPGFESFFMHRNAKKDLKEAEVAMVELGKKVGKEVEVFHKMAIAAREEAEMNIQMAEKYLEKVRSKYAAPTNTTTESDVATQLLAIQTDMAERQAEHHAIMAEHTTSLANTLATPTASDIGGATAHVTAMQEEMESYEEYLADVEVKTAELMEDVAV</sequence>
<dbReference type="EMBL" id="FJOG01000019">
    <property type="protein sequence ID" value="CZR61737.1"/>
    <property type="molecule type" value="Genomic_DNA"/>
</dbReference>
<evidence type="ECO:0000313" key="4">
    <source>
        <dbReference type="EMBL" id="CZR61737.1"/>
    </source>
</evidence>
<keyword evidence="5" id="KW-1185">Reference proteome</keyword>
<dbReference type="OrthoDB" id="10569102at2759"/>